<dbReference type="Pfam" id="PF08576">
    <property type="entry name" value="DUF1764"/>
    <property type="match status" value="1"/>
</dbReference>
<dbReference type="PANTHER" id="PTHR34066:SF1">
    <property type="entry name" value="DUF1764 FAMILY PROTEIN"/>
    <property type="match status" value="1"/>
</dbReference>
<dbReference type="OrthoDB" id="20835at2759"/>
<comment type="caution">
    <text evidence="2">The sequence shown here is derived from an EMBL/GenBank/DDBJ whole genome shotgun (WGS) entry which is preliminary data.</text>
</comment>
<gene>
    <name evidence="2" type="ORF">NliqN6_0263</name>
</gene>
<sequence>MAKKQKTTAASGTAPAAAVSAKADIDDIFAKPSAPISEPATIVEQTLKDTATGEASKGKRKKKSKTTAQTIGEDAQPTETVEPIPKQTSTKRKAADTAEPAPANSAAPAAEVAVFSDPSLKSTKKQKTTVSNKGKSREQLQQEDEEERAFRDSRGDGPRRKTEEGFFIFKEAELGIRPESGDTPLCPFDCDCCF</sequence>
<protein>
    <recommendedName>
        <fullName evidence="4">DUF1764-domain-containing protein</fullName>
    </recommendedName>
</protein>
<evidence type="ECO:0008006" key="4">
    <source>
        <dbReference type="Google" id="ProtNLM"/>
    </source>
</evidence>
<name>A0A8H3YDJ8_9TREE</name>
<reference evidence="2" key="1">
    <citation type="submission" date="2020-07" db="EMBL/GenBank/DDBJ databases">
        <title>Draft Genome Sequence of a Deep-Sea Yeast, Naganishia (Cryptococcus) liquefaciens strain N6.</title>
        <authorList>
            <person name="Han Y.W."/>
            <person name="Kajitani R."/>
            <person name="Morimoto H."/>
            <person name="Parhat M."/>
            <person name="Tsubouchi H."/>
            <person name="Bakenova O."/>
            <person name="Ogata M."/>
            <person name="Argunhan B."/>
            <person name="Aoki R."/>
            <person name="Kajiwara S."/>
            <person name="Itoh T."/>
            <person name="Iwasaki H."/>
        </authorList>
    </citation>
    <scope>NUCLEOTIDE SEQUENCE</scope>
    <source>
        <strain evidence="2">N6</strain>
    </source>
</reference>
<accession>A0A8H3YDJ8</accession>
<dbReference type="Proteomes" id="UP000620104">
    <property type="component" value="Unassembled WGS sequence"/>
</dbReference>
<organism evidence="2 3">
    <name type="scientific">Naganishia liquefaciens</name>
    <dbReference type="NCBI Taxonomy" id="104408"/>
    <lineage>
        <taxon>Eukaryota</taxon>
        <taxon>Fungi</taxon>
        <taxon>Dikarya</taxon>
        <taxon>Basidiomycota</taxon>
        <taxon>Agaricomycotina</taxon>
        <taxon>Tremellomycetes</taxon>
        <taxon>Filobasidiales</taxon>
        <taxon>Filobasidiaceae</taxon>
        <taxon>Naganishia</taxon>
    </lineage>
</organism>
<dbReference type="InterPro" id="IPR013885">
    <property type="entry name" value="DUF1764_euk"/>
</dbReference>
<feature type="compositionally biased region" description="Basic and acidic residues" evidence="1">
    <location>
        <begin position="148"/>
        <end position="165"/>
    </location>
</feature>
<feature type="compositionally biased region" description="Low complexity" evidence="1">
    <location>
        <begin position="97"/>
        <end position="113"/>
    </location>
</feature>
<evidence type="ECO:0000313" key="3">
    <source>
        <dbReference type="Proteomes" id="UP000620104"/>
    </source>
</evidence>
<feature type="compositionally biased region" description="Low complexity" evidence="1">
    <location>
        <begin position="7"/>
        <end position="22"/>
    </location>
</feature>
<dbReference type="EMBL" id="BLZA01000005">
    <property type="protein sequence ID" value="GHJ83861.1"/>
    <property type="molecule type" value="Genomic_DNA"/>
</dbReference>
<keyword evidence="3" id="KW-1185">Reference proteome</keyword>
<proteinExistence type="predicted"/>
<dbReference type="PANTHER" id="PTHR34066">
    <property type="entry name" value="GROWTH FACTOR 2"/>
    <property type="match status" value="1"/>
</dbReference>
<dbReference type="AlphaFoldDB" id="A0A8H3YDJ8"/>
<evidence type="ECO:0000256" key="1">
    <source>
        <dbReference type="SAM" id="MobiDB-lite"/>
    </source>
</evidence>
<feature type="region of interest" description="Disordered" evidence="1">
    <location>
        <begin position="1"/>
        <end position="165"/>
    </location>
</feature>
<evidence type="ECO:0000313" key="2">
    <source>
        <dbReference type="EMBL" id="GHJ83861.1"/>
    </source>
</evidence>